<dbReference type="PANTHER" id="PTHR30399">
    <property type="entry name" value="UNCHARACTERIZED PROTEIN YGJP"/>
    <property type="match status" value="1"/>
</dbReference>
<dbReference type="AlphaFoldDB" id="A0A191ZK88"/>
<evidence type="ECO:0000313" key="2">
    <source>
        <dbReference type="EMBL" id="ANJ68321.1"/>
    </source>
</evidence>
<dbReference type="InterPro" id="IPR053136">
    <property type="entry name" value="UTP_pyrophosphatase-like"/>
</dbReference>
<sequence>MPSTDLNFELTRKSIKRLYLRIKSPDGRVSVSAPHHVPLKQIHALLIERQDWIRQHQIRIQQQPRPHPVEPLGAGTAIHCLGQPLTLRLATNARTNRAEIDADILRLHRREITPTPEQIQHGLNRFLREILQQTLDARARPWAERIGVAPSFIGIKRMKTRWGSCNTRDRRIWLNLELARMPVECIDLVLVHEMVHLHERHHNARFYAFMDQYLPDWRRWQSELQRYGMAGL</sequence>
<gene>
    <name evidence="2" type="ORF">A9404_06080</name>
</gene>
<proteinExistence type="predicted"/>
<protein>
    <recommendedName>
        <fullName evidence="1">YgjP-like metallopeptidase domain-containing protein</fullName>
    </recommendedName>
</protein>
<dbReference type="EMBL" id="CP016027">
    <property type="protein sequence ID" value="ANJ68321.1"/>
    <property type="molecule type" value="Genomic_DNA"/>
</dbReference>
<dbReference type="KEGG" id="haz:A9404_06080"/>
<reference evidence="2 3" key="1">
    <citation type="submission" date="2016-06" db="EMBL/GenBank/DDBJ databases">
        <title>Insight into the functional genes involving in sulfur oxidation in Pearl River water.</title>
        <authorList>
            <person name="Luo J."/>
            <person name="Tan X."/>
            <person name="Lin W."/>
        </authorList>
    </citation>
    <scope>NUCLEOTIDE SEQUENCE [LARGE SCALE GENOMIC DNA]</scope>
    <source>
        <strain evidence="2 3">LS2</strain>
    </source>
</reference>
<accession>A0A191ZK88</accession>
<dbReference type="Pfam" id="PF01863">
    <property type="entry name" value="YgjP-like"/>
    <property type="match status" value="1"/>
</dbReference>
<dbReference type="InterPro" id="IPR002725">
    <property type="entry name" value="YgjP-like_metallopeptidase"/>
</dbReference>
<name>A0A191ZK88_9GAMM</name>
<evidence type="ECO:0000313" key="3">
    <source>
        <dbReference type="Proteomes" id="UP000078596"/>
    </source>
</evidence>
<organism evidence="2 3">
    <name type="scientific">Halothiobacillus diazotrophicus</name>
    <dbReference type="NCBI Taxonomy" id="1860122"/>
    <lineage>
        <taxon>Bacteria</taxon>
        <taxon>Pseudomonadati</taxon>
        <taxon>Pseudomonadota</taxon>
        <taxon>Gammaproteobacteria</taxon>
        <taxon>Chromatiales</taxon>
        <taxon>Halothiobacillaceae</taxon>
        <taxon>Halothiobacillus</taxon>
    </lineage>
</organism>
<dbReference type="Gene3D" id="3.30.2010.10">
    <property type="entry name" value="Metalloproteases ('zincins'), catalytic domain"/>
    <property type="match status" value="1"/>
</dbReference>
<dbReference type="CDD" id="cd07344">
    <property type="entry name" value="M48_yhfN_like"/>
    <property type="match status" value="1"/>
</dbReference>
<dbReference type="PANTHER" id="PTHR30399:SF1">
    <property type="entry name" value="UTP PYROPHOSPHATASE"/>
    <property type="match status" value="1"/>
</dbReference>
<dbReference type="STRING" id="1860122.A9404_06080"/>
<feature type="domain" description="YgjP-like metallopeptidase" evidence="1">
    <location>
        <begin position="17"/>
        <end position="226"/>
    </location>
</feature>
<dbReference type="Proteomes" id="UP000078596">
    <property type="component" value="Chromosome"/>
</dbReference>
<keyword evidence="3" id="KW-1185">Reference proteome</keyword>
<evidence type="ECO:0000259" key="1">
    <source>
        <dbReference type="Pfam" id="PF01863"/>
    </source>
</evidence>